<dbReference type="EMBL" id="UINC01083011">
    <property type="protein sequence ID" value="SVC28302.1"/>
    <property type="molecule type" value="Genomic_DNA"/>
</dbReference>
<evidence type="ECO:0000313" key="2">
    <source>
        <dbReference type="EMBL" id="SVC28302.1"/>
    </source>
</evidence>
<name>A0A382KZ11_9ZZZZ</name>
<dbReference type="PROSITE" id="PS51257">
    <property type="entry name" value="PROKAR_LIPOPROTEIN"/>
    <property type="match status" value="1"/>
</dbReference>
<accession>A0A382KZ11</accession>
<sequence length="266" mass="28598">MTYQNSRPTKIIGVLAIAAFVSACTDLSGPDAFDDDFLLDMAVIAADATLEDFGTWSLAFAFQPRSAPDIAGAGIPGKPGGRHGPGHPLSGTRSAKFFDADGNEQAEYDSLTTERIEHESDVSGEVGRQGWTAQIARTRSITVTGLSGEETHRTRNGDGTEEVTKSRHTDEGTRAYHMTGEFTYNDVVVPIPGSDPRYPISGTVTRKVNASRTNGDETKTRSADITITFDGDETATIVVNGEEREIDLTAKRGRHPLKPRKNRGGG</sequence>
<organism evidence="2">
    <name type="scientific">marine metagenome</name>
    <dbReference type="NCBI Taxonomy" id="408172"/>
    <lineage>
        <taxon>unclassified sequences</taxon>
        <taxon>metagenomes</taxon>
        <taxon>ecological metagenomes</taxon>
    </lineage>
</organism>
<reference evidence="2" key="1">
    <citation type="submission" date="2018-05" db="EMBL/GenBank/DDBJ databases">
        <authorList>
            <person name="Lanie J.A."/>
            <person name="Ng W.-L."/>
            <person name="Kazmierczak K.M."/>
            <person name="Andrzejewski T.M."/>
            <person name="Davidsen T.M."/>
            <person name="Wayne K.J."/>
            <person name="Tettelin H."/>
            <person name="Glass J.I."/>
            <person name="Rusch D."/>
            <person name="Podicherti R."/>
            <person name="Tsui H.-C.T."/>
            <person name="Winkler M.E."/>
        </authorList>
    </citation>
    <scope>NUCLEOTIDE SEQUENCE</scope>
</reference>
<evidence type="ECO:0000256" key="1">
    <source>
        <dbReference type="SAM" id="MobiDB-lite"/>
    </source>
</evidence>
<proteinExistence type="predicted"/>
<dbReference type="AlphaFoldDB" id="A0A382KZ11"/>
<protein>
    <submittedName>
        <fullName evidence="2">Uncharacterized protein</fullName>
    </submittedName>
</protein>
<feature type="region of interest" description="Disordered" evidence="1">
    <location>
        <begin position="147"/>
        <end position="170"/>
    </location>
</feature>
<gene>
    <name evidence="2" type="ORF">METZ01_LOCUS281156</name>
</gene>
<feature type="region of interest" description="Disordered" evidence="1">
    <location>
        <begin position="71"/>
        <end position="94"/>
    </location>
</feature>
<feature type="compositionally biased region" description="Basic and acidic residues" evidence="1">
    <location>
        <begin position="149"/>
        <end position="170"/>
    </location>
</feature>